<keyword evidence="2" id="KW-1185">Reference proteome</keyword>
<gene>
    <name evidence="1" type="ORF">AKJ38_04275</name>
</gene>
<dbReference type="Proteomes" id="UP000070414">
    <property type="component" value="Unassembled WGS sequence"/>
</dbReference>
<protein>
    <submittedName>
        <fullName evidence="1">Uncharacterized protein</fullName>
    </submittedName>
</protein>
<evidence type="ECO:0000313" key="2">
    <source>
        <dbReference type="Proteomes" id="UP000070414"/>
    </source>
</evidence>
<dbReference type="AlphaFoldDB" id="A0A133UNU1"/>
<accession>A0A133UNU1</accession>
<comment type="caution">
    <text evidence="1">The sequence shown here is derived from an EMBL/GenBank/DDBJ whole genome shotgun (WGS) entry which is preliminary data.</text>
</comment>
<sequence length="126" mass="14381">MYWQLKKVLDFEEEIVADGEEGEENTVTYYIPDPKPVLAKFLNQVDGKWLLMSAKNWLESFTFNSNLLPIFPHTSRPYPCTRGAFYPASKSFQHVRNTLPGEKRRIGDTRGMKYTRACGGTGKAEG</sequence>
<reference evidence="1" key="1">
    <citation type="journal article" date="2016" name="Sci. Rep.">
        <title>Metabolic traits of an uncultured archaeal lineage -MSBL1- from brine pools of the Red Sea.</title>
        <authorList>
            <person name="Mwirichia R."/>
            <person name="Alam I."/>
            <person name="Rashid M."/>
            <person name="Vinu M."/>
            <person name="Ba-Alawi W."/>
            <person name="Anthony Kamau A."/>
            <person name="Kamanda Ngugi D."/>
            <person name="Goker M."/>
            <person name="Klenk H.P."/>
            <person name="Bajic V."/>
            <person name="Stingl U."/>
        </authorList>
    </citation>
    <scope>NUCLEOTIDE SEQUENCE [LARGE SCALE GENOMIC DNA]</scope>
    <source>
        <strain evidence="1">SCGC-AAA259I14</strain>
    </source>
</reference>
<dbReference type="EMBL" id="LHXS01000114">
    <property type="protein sequence ID" value="KXA95836.1"/>
    <property type="molecule type" value="Genomic_DNA"/>
</dbReference>
<proteinExistence type="predicted"/>
<organism evidence="1 2">
    <name type="scientific">candidate division MSBL1 archaeon SCGC-AAA259I14</name>
    <dbReference type="NCBI Taxonomy" id="1698268"/>
    <lineage>
        <taxon>Archaea</taxon>
        <taxon>Methanobacteriati</taxon>
        <taxon>Methanobacteriota</taxon>
        <taxon>candidate division MSBL1</taxon>
    </lineage>
</organism>
<name>A0A133UNU1_9EURY</name>
<evidence type="ECO:0000313" key="1">
    <source>
        <dbReference type="EMBL" id="KXA95836.1"/>
    </source>
</evidence>